<evidence type="ECO:0000313" key="14">
    <source>
        <dbReference type="Proteomes" id="UP001159427"/>
    </source>
</evidence>
<evidence type="ECO:0000259" key="12">
    <source>
        <dbReference type="SMART" id="SM01001"/>
    </source>
</evidence>
<dbReference type="Gene3D" id="3.30.470.20">
    <property type="entry name" value="ATP-grasp fold, B domain"/>
    <property type="match status" value="1"/>
</dbReference>
<dbReference type="InterPro" id="IPR028923">
    <property type="entry name" value="SAICAR_synt/ADE2_N"/>
</dbReference>
<reference evidence="13 14" key="1">
    <citation type="submission" date="2022-05" db="EMBL/GenBank/DDBJ databases">
        <authorList>
            <consortium name="Genoscope - CEA"/>
            <person name="William W."/>
        </authorList>
    </citation>
    <scope>NUCLEOTIDE SEQUENCE [LARGE SCALE GENOMIC DNA]</scope>
</reference>
<dbReference type="Proteomes" id="UP001159427">
    <property type="component" value="Unassembled WGS sequence"/>
</dbReference>
<evidence type="ECO:0000313" key="13">
    <source>
        <dbReference type="EMBL" id="CAH3029388.1"/>
    </source>
</evidence>
<dbReference type="CDD" id="cd01416">
    <property type="entry name" value="SAICAR_synt_Ade5"/>
    <property type="match status" value="1"/>
</dbReference>
<dbReference type="HAMAP" id="MF_00137">
    <property type="entry name" value="SAICAR_synth"/>
    <property type="match status" value="1"/>
</dbReference>
<dbReference type="SUPFAM" id="SSF56104">
    <property type="entry name" value="SAICAR synthase-like"/>
    <property type="match status" value="1"/>
</dbReference>
<evidence type="ECO:0000256" key="1">
    <source>
        <dbReference type="ARBA" id="ARBA00004672"/>
    </source>
</evidence>
<name>A0ABN8MIS8_9CNID</name>
<gene>
    <name evidence="13" type="ORF">PEVE_00036061</name>
</gene>
<comment type="similarity">
    <text evidence="3">In the C-terminal section; belongs to the AIR carboxylase family. Class II subfamily.</text>
</comment>
<evidence type="ECO:0000256" key="7">
    <source>
        <dbReference type="ARBA" id="ARBA00022755"/>
    </source>
</evidence>
<dbReference type="SUPFAM" id="SSF52255">
    <property type="entry name" value="N5-CAIR mutase (phosphoribosylaminoimidazole carboxylase, PurE)"/>
    <property type="match status" value="1"/>
</dbReference>
<dbReference type="Pfam" id="PF01259">
    <property type="entry name" value="SAICAR_synt"/>
    <property type="match status" value="1"/>
</dbReference>
<dbReference type="InterPro" id="IPR000031">
    <property type="entry name" value="PurE_dom"/>
</dbReference>
<keyword evidence="6" id="KW-0547">Nucleotide-binding</keyword>
<dbReference type="EMBL" id="CALNXI010000569">
    <property type="protein sequence ID" value="CAH3029388.1"/>
    <property type="molecule type" value="Genomic_DNA"/>
</dbReference>
<evidence type="ECO:0000256" key="3">
    <source>
        <dbReference type="ARBA" id="ARBA00010478"/>
    </source>
</evidence>
<keyword evidence="8" id="KW-0210">Decarboxylase</keyword>
<comment type="similarity">
    <text evidence="4">In the N-terminal section; belongs to the SAICAR synthetase family.</text>
</comment>
<evidence type="ECO:0000256" key="5">
    <source>
        <dbReference type="ARBA" id="ARBA00022598"/>
    </source>
</evidence>
<evidence type="ECO:0000256" key="4">
    <source>
        <dbReference type="ARBA" id="ARBA00011020"/>
    </source>
</evidence>
<dbReference type="InterPro" id="IPR050089">
    <property type="entry name" value="SAICAR_synthetase"/>
</dbReference>
<dbReference type="SMART" id="SM01001">
    <property type="entry name" value="AIRC"/>
    <property type="match status" value="1"/>
</dbReference>
<evidence type="ECO:0000256" key="2">
    <source>
        <dbReference type="ARBA" id="ARBA00004747"/>
    </source>
</evidence>
<evidence type="ECO:0000256" key="8">
    <source>
        <dbReference type="ARBA" id="ARBA00022793"/>
    </source>
</evidence>
<dbReference type="Pfam" id="PF00731">
    <property type="entry name" value="AIRC"/>
    <property type="match status" value="1"/>
</dbReference>
<sequence>MTDFSLNCQGKILQFNETGTFSFYGNIIYLICLPKYFYSICYFTIAEIKIGEQLNEGKTKKIFALPDSPDGNHVLLRSKDKITAFDSTRKNDLEGKAKFSNATTTAVFQLLNTCGIKTHFVKKHDEESFIGIRCDMIPLEVVTRRIATGSFLKRYPGVKEGYRFAPLKLEMFFKDDAQHDPFWTYEQCVEAELIAGGKKIGKHELNVMGETAVAVFEIIERAWATVDVALVDMKVEFGVNHKTGELLLADVVDNDSWRIWPSGDKRLMRDKQVYRDLPEVTQEALKQVKKNYEWVAAEVQKLNVHHPGHAVVFMGSPSDLDHCKKIETALKEFGIPADLRVCSAHKGTEDALQVLRWYEGQGNPVVIIAVAGRSNGLGPVLSGNTAFPVINCPPMSSQWGAQDVWSSLRLPSGLGCTTTLNPDGAALAAAQILGLSDHVVWGSLKGKRLNTAVGLTEADQKLQQQ</sequence>
<comment type="pathway">
    <text evidence="2">Purine metabolism; IMP biosynthesis via de novo pathway; 5-amino-1-(5-phospho-D-ribosyl)imidazole-4-carboxylate from 5-amino-1-(5-phospho-D-ribosyl)imidazole (carboxylase route): step 1/1.</text>
</comment>
<evidence type="ECO:0000256" key="10">
    <source>
        <dbReference type="ARBA" id="ARBA00023239"/>
    </source>
</evidence>
<evidence type="ECO:0000256" key="11">
    <source>
        <dbReference type="ARBA" id="ARBA00023268"/>
    </source>
</evidence>
<dbReference type="PANTHER" id="PTHR43599">
    <property type="entry name" value="MULTIFUNCTIONAL PROTEIN ADE2"/>
    <property type="match status" value="1"/>
</dbReference>
<keyword evidence="5" id="KW-0436">Ligase</keyword>
<accession>A0ABN8MIS8</accession>
<keyword evidence="14" id="KW-1185">Reference proteome</keyword>
<keyword evidence="7" id="KW-0658">Purine biosynthesis</keyword>
<comment type="caution">
    <text evidence="13">The sequence shown here is derived from an EMBL/GenBank/DDBJ whole genome shotgun (WGS) entry which is preliminary data.</text>
</comment>
<evidence type="ECO:0000256" key="9">
    <source>
        <dbReference type="ARBA" id="ARBA00022840"/>
    </source>
</evidence>
<dbReference type="InterPro" id="IPR033626">
    <property type="entry name" value="PurE_classII"/>
</dbReference>
<keyword evidence="11" id="KW-0511">Multifunctional enzyme</keyword>
<evidence type="ECO:0000256" key="6">
    <source>
        <dbReference type="ARBA" id="ARBA00022741"/>
    </source>
</evidence>
<feature type="domain" description="PurE" evidence="12">
    <location>
        <begin position="308"/>
        <end position="455"/>
    </location>
</feature>
<dbReference type="Gene3D" id="3.40.50.1970">
    <property type="match status" value="1"/>
</dbReference>
<keyword evidence="9" id="KW-0067">ATP-binding</keyword>
<dbReference type="PANTHER" id="PTHR43599:SF3">
    <property type="entry name" value="SI:DKEY-6E2.2"/>
    <property type="match status" value="1"/>
</dbReference>
<organism evidence="13 14">
    <name type="scientific">Porites evermanni</name>
    <dbReference type="NCBI Taxonomy" id="104178"/>
    <lineage>
        <taxon>Eukaryota</taxon>
        <taxon>Metazoa</taxon>
        <taxon>Cnidaria</taxon>
        <taxon>Anthozoa</taxon>
        <taxon>Hexacorallia</taxon>
        <taxon>Scleractinia</taxon>
        <taxon>Fungiina</taxon>
        <taxon>Poritidae</taxon>
        <taxon>Porites</taxon>
    </lineage>
</organism>
<keyword evidence="10" id="KW-0456">Lyase</keyword>
<protein>
    <recommendedName>
        <fullName evidence="12">PurE domain-containing protein</fullName>
    </recommendedName>
</protein>
<proteinExistence type="inferred from homology"/>
<dbReference type="Gene3D" id="3.30.200.20">
    <property type="entry name" value="Phosphorylase Kinase, domain 1"/>
    <property type="match status" value="1"/>
</dbReference>
<comment type="pathway">
    <text evidence="1">Purine metabolism; IMP biosynthesis via de novo pathway; 5-amino-1-(5-phospho-D-ribosyl)imidazole-4-carboxamide from 5-amino-1-(5-phospho-D-ribosyl)imidazole-4-carboxylate: step 1/2.</text>
</comment>
<dbReference type="PROSITE" id="PS01057">
    <property type="entry name" value="SAICAR_SYNTHETASE_1"/>
    <property type="match status" value="1"/>
</dbReference>
<dbReference type="HAMAP" id="MF_02045">
    <property type="entry name" value="PurE_classII"/>
    <property type="match status" value="1"/>
</dbReference>
<dbReference type="InterPro" id="IPR018236">
    <property type="entry name" value="SAICAR_synthetase_CS"/>
</dbReference>